<organism evidence="1 2">
    <name type="scientific">Thraustotheca clavata</name>
    <dbReference type="NCBI Taxonomy" id="74557"/>
    <lineage>
        <taxon>Eukaryota</taxon>
        <taxon>Sar</taxon>
        <taxon>Stramenopiles</taxon>
        <taxon>Oomycota</taxon>
        <taxon>Saprolegniomycetes</taxon>
        <taxon>Saprolegniales</taxon>
        <taxon>Achlyaceae</taxon>
        <taxon>Thraustotheca</taxon>
    </lineage>
</organism>
<dbReference type="Pfam" id="PF10259">
    <property type="entry name" value="Rogdi_lz"/>
    <property type="match status" value="1"/>
</dbReference>
<reference evidence="1 2" key="1">
    <citation type="journal article" date="2014" name="Genome Biol. Evol.">
        <title>The secreted proteins of Achlya hypogyna and Thraustotheca clavata identify the ancestral oomycete secretome and reveal gene acquisitions by horizontal gene transfer.</title>
        <authorList>
            <person name="Misner I."/>
            <person name="Blouin N."/>
            <person name="Leonard G."/>
            <person name="Richards T.A."/>
            <person name="Lane C.E."/>
        </authorList>
    </citation>
    <scope>NUCLEOTIDE SEQUENCE [LARGE SCALE GENOMIC DNA]</scope>
    <source>
        <strain evidence="1 2">ATCC 34112</strain>
    </source>
</reference>
<dbReference type="Proteomes" id="UP000243217">
    <property type="component" value="Unassembled WGS sequence"/>
</dbReference>
<dbReference type="PANTHER" id="PTHR13618:SF1">
    <property type="entry name" value="PROTEIN ROGDI HOMOLOG"/>
    <property type="match status" value="1"/>
</dbReference>
<evidence type="ECO:0000313" key="1">
    <source>
        <dbReference type="EMBL" id="OQS02652.1"/>
    </source>
</evidence>
<gene>
    <name evidence="1" type="ORF">THRCLA_04985</name>
</gene>
<sequence length="277" mass="31235">MEEAVLVTDMSSFLRQDALRALEHIKNSLEDAETRWMRLHSQDQATGKSMKVLVKSEGAAIVEAEIELNLRRGYLVNTKLAKACVLDQLLEFHSILHKQCCKIGHAIDVLSKQLHCDGPESDGIEDLSVLLYHTFQILKAISHELHRAGDAVRLPSKRKFPYCTQLDHQYNPPLPSDILLDFSLHQARVLVEAFVVAPSTKPVDTNLSNGTKKEFVGQVTQFRGQTIEIMRQTSVYLDIAGLEELLVTLDEQVALLCHIRNNADALLQCYPDYVKHL</sequence>
<accession>A0A1V9ZXA3</accession>
<dbReference type="InterPro" id="IPR028241">
    <property type="entry name" value="RAVE2/Rogdi"/>
</dbReference>
<name>A0A1V9ZXA3_9STRA</name>
<keyword evidence="2" id="KW-1185">Reference proteome</keyword>
<dbReference type="GO" id="GO:0043291">
    <property type="term" value="C:RAVE complex"/>
    <property type="evidence" value="ECO:0007669"/>
    <property type="project" value="TreeGrafter"/>
</dbReference>
<comment type="caution">
    <text evidence="1">The sequence shown here is derived from an EMBL/GenBank/DDBJ whole genome shotgun (WGS) entry which is preliminary data.</text>
</comment>
<dbReference type="OrthoDB" id="150239at2759"/>
<dbReference type="PANTHER" id="PTHR13618">
    <property type="entry name" value="LEUCINE ZIPPER CONTAINING TRANSCRIPTION FACTOR LZF1"/>
    <property type="match status" value="1"/>
</dbReference>
<dbReference type="EMBL" id="JNBS01001097">
    <property type="protein sequence ID" value="OQS02652.1"/>
    <property type="molecule type" value="Genomic_DNA"/>
</dbReference>
<proteinExistence type="predicted"/>
<dbReference type="AlphaFoldDB" id="A0A1V9ZXA3"/>
<protein>
    <submittedName>
        <fullName evidence="1">Uncharacterized protein</fullName>
    </submittedName>
</protein>
<evidence type="ECO:0000313" key="2">
    <source>
        <dbReference type="Proteomes" id="UP000243217"/>
    </source>
</evidence>